<evidence type="ECO:0000256" key="2">
    <source>
        <dbReference type="SAM" id="SignalP"/>
    </source>
</evidence>
<dbReference type="AlphaFoldDB" id="A0AAW0C9V9"/>
<feature type="chain" id="PRO_5043552960" evidence="2">
    <location>
        <begin position="25"/>
        <end position="319"/>
    </location>
</feature>
<dbReference type="Proteomes" id="UP001362999">
    <property type="component" value="Unassembled WGS sequence"/>
</dbReference>
<proteinExistence type="predicted"/>
<organism evidence="3 4">
    <name type="scientific">Favolaschia claudopus</name>
    <dbReference type="NCBI Taxonomy" id="2862362"/>
    <lineage>
        <taxon>Eukaryota</taxon>
        <taxon>Fungi</taxon>
        <taxon>Dikarya</taxon>
        <taxon>Basidiomycota</taxon>
        <taxon>Agaricomycotina</taxon>
        <taxon>Agaricomycetes</taxon>
        <taxon>Agaricomycetidae</taxon>
        <taxon>Agaricales</taxon>
        <taxon>Marasmiineae</taxon>
        <taxon>Mycenaceae</taxon>
        <taxon>Favolaschia</taxon>
    </lineage>
</organism>
<feature type="signal peptide" evidence="2">
    <location>
        <begin position="1"/>
        <end position="24"/>
    </location>
</feature>
<feature type="compositionally biased region" description="Gly residues" evidence="1">
    <location>
        <begin position="166"/>
        <end position="178"/>
    </location>
</feature>
<feature type="region of interest" description="Disordered" evidence="1">
    <location>
        <begin position="73"/>
        <end position="101"/>
    </location>
</feature>
<feature type="compositionally biased region" description="Basic and acidic residues" evidence="1">
    <location>
        <begin position="74"/>
        <end position="83"/>
    </location>
</feature>
<feature type="region of interest" description="Disordered" evidence="1">
    <location>
        <begin position="122"/>
        <end position="210"/>
    </location>
</feature>
<evidence type="ECO:0000256" key="1">
    <source>
        <dbReference type="SAM" id="MobiDB-lite"/>
    </source>
</evidence>
<protein>
    <submittedName>
        <fullName evidence="3">Uncharacterized protein</fullName>
    </submittedName>
</protein>
<reference evidence="3 4" key="1">
    <citation type="journal article" date="2024" name="J Genomics">
        <title>Draft genome sequencing and assembly of Favolaschia claudopus CIRM-BRFM 2984 isolated from oak limbs.</title>
        <authorList>
            <person name="Navarro D."/>
            <person name="Drula E."/>
            <person name="Chaduli D."/>
            <person name="Cazenave R."/>
            <person name="Ahrendt S."/>
            <person name="Wang J."/>
            <person name="Lipzen A."/>
            <person name="Daum C."/>
            <person name="Barry K."/>
            <person name="Grigoriev I.V."/>
            <person name="Favel A."/>
            <person name="Rosso M.N."/>
            <person name="Martin F."/>
        </authorList>
    </citation>
    <scope>NUCLEOTIDE SEQUENCE [LARGE SCALE GENOMIC DNA]</scope>
    <source>
        <strain evidence="3 4">CIRM-BRFM 2984</strain>
    </source>
</reference>
<keyword evidence="4" id="KW-1185">Reference proteome</keyword>
<gene>
    <name evidence="3" type="ORF">R3P38DRAFT_2771240</name>
</gene>
<sequence>MARAPPPAFSIYITTALLLCVVMSSSPSSPPTLALTLTQRRPQTDFFTTLLIVLIPPRTRPCLALPRVAHHHSERSCSSRSSRDLQSSCSPRDMQPATPRSNDKLLLHLFLRRAILARANSSRRVDTQCSGQESTEGLTAFERQAPGGRDWGRRKRLGSGAKEGSLFGGDGGVIGGRCGWATGERERGRKNANGGEENEDEDGVGKGSYGEAGWRVRSNLAKEEIARGGGLGGGGFGGKGHRGYRPCEWIGTVERSMKAMKVDRRRGGGVCCVRIGSREKRRRSKDANSDAAFGGRSVRTSVVVAIPIPFALSFVFLYL</sequence>
<evidence type="ECO:0000313" key="4">
    <source>
        <dbReference type="Proteomes" id="UP001362999"/>
    </source>
</evidence>
<comment type="caution">
    <text evidence="3">The sequence shown here is derived from an EMBL/GenBank/DDBJ whole genome shotgun (WGS) entry which is preliminary data.</text>
</comment>
<evidence type="ECO:0000313" key="3">
    <source>
        <dbReference type="EMBL" id="KAK7035614.1"/>
    </source>
</evidence>
<keyword evidence="2" id="KW-0732">Signal</keyword>
<feature type="compositionally biased region" description="Polar residues" evidence="1">
    <location>
        <begin position="127"/>
        <end position="137"/>
    </location>
</feature>
<name>A0AAW0C9V9_9AGAR</name>
<dbReference type="EMBL" id="JAWWNJ010000019">
    <property type="protein sequence ID" value="KAK7035614.1"/>
    <property type="molecule type" value="Genomic_DNA"/>
</dbReference>
<accession>A0AAW0C9V9</accession>